<sequence>LGTIYNAFNLFTYEEVAIKVDVPDETFHEPCALPHEAKIYHVLQGHRGFPSIQWHGDDRKASIMVMEQLGPTLNQLRRFCRGRFSMKTICMLSLQMVYRNFWRITQIESAHLQGMLVRDIEPSNCAMGTGVHRNVVYLFDFGVSKLYVDPTTGRHISLREGRSEVGTPRYASHNTHFGRDTFMLYDIEAFGITLLFFSPMDACVGRVCTPQASMPSCDASVK</sequence>
<dbReference type="Proteomes" id="UP000250043">
    <property type="component" value="Unassembled WGS sequence"/>
</dbReference>
<dbReference type="OrthoDB" id="3258886at2759"/>
<evidence type="ECO:0000313" key="3">
    <source>
        <dbReference type="Proteomes" id="UP000250043"/>
    </source>
</evidence>
<dbReference type="InterPro" id="IPR011009">
    <property type="entry name" value="Kinase-like_dom_sf"/>
</dbReference>
<evidence type="ECO:0000259" key="1">
    <source>
        <dbReference type="PROSITE" id="PS50011"/>
    </source>
</evidence>
<reference evidence="2 3" key="1">
    <citation type="submission" date="2016-07" db="EMBL/GenBank/DDBJ databases">
        <title>Draft genome of the white-rot fungus Obba rivulosa 3A-2.</title>
        <authorList>
            <consortium name="DOE Joint Genome Institute"/>
            <person name="Miettinen O."/>
            <person name="Riley R."/>
            <person name="Acob R."/>
            <person name="Barry K."/>
            <person name="Cullen D."/>
            <person name="De Vries R."/>
            <person name="Hainaut M."/>
            <person name="Hatakka A."/>
            <person name="Henrissat B."/>
            <person name="Hilden K."/>
            <person name="Kuo R."/>
            <person name="Labutti K."/>
            <person name="Lipzen A."/>
            <person name="Makela M.R."/>
            <person name="Sandor L."/>
            <person name="Spatafora J.W."/>
            <person name="Grigoriev I.V."/>
            <person name="Hibbett D.S."/>
        </authorList>
    </citation>
    <scope>NUCLEOTIDE SEQUENCE [LARGE SCALE GENOMIC DNA]</scope>
    <source>
        <strain evidence="2 3">3A-2</strain>
    </source>
</reference>
<dbReference type="GO" id="GO:0005524">
    <property type="term" value="F:ATP binding"/>
    <property type="evidence" value="ECO:0007669"/>
    <property type="project" value="InterPro"/>
</dbReference>
<dbReference type="SUPFAM" id="SSF56112">
    <property type="entry name" value="Protein kinase-like (PK-like)"/>
    <property type="match status" value="1"/>
</dbReference>
<dbReference type="PANTHER" id="PTHR11909">
    <property type="entry name" value="CASEIN KINASE-RELATED"/>
    <property type="match status" value="1"/>
</dbReference>
<name>A0A8E2DMA8_9APHY</name>
<keyword evidence="2" id="KW-0418">Kinase</keyword>
<dbReference type="Gene3D" id="1.10.510.10">
    <property type="entry name" value="Transferase(Phosphotransferase) domain 1"/>
    <property type="match status" value="1"/>
</dbReference>
<protein>
    <submittedName>
        <fullName evidence="2">Kinase-like protein</fullName>
    </submittedName>
</protein>
<dbReference type="InterPro" id="IPR050235">
    <property type="entry name" value="CK1_Ser-Thr_kinase"/>
</dbReference>
<keyword evidence="3" id="KW-1185">Reference proteome</keyword>
<evidence type="ECO:0000313" key="2">
    <source>
        <dbReference type="EMBL" id="OCH92532.1"/>
    </source>
</evidence>
<dbReference type="Gene3D" id="3.30.200.20">
    <property type="entry name" value="Phosphorylase Kinase, domain 1"/>
    <property type="match status" value="1"/>
</dbReference>
<feature type="domain" description="Protein kinase" evidence="1">
    <location>
        <begin position="1"/>
        <end position="222"/>
    </location>
</feature>
<keyword evidence="2" id="KW-0808">Transferase</keyword>
<gene>
    <name evidence="2" type="ORF">OBBRIDRAFT_866047</name>
</gene>
<dbReference type="PROSITE" id="PS50011">
    <property type="entry name" value="PROTEIN_KINASE_DOM"/>
    <property type="match status" value="1"/>
</dbReference>
<dbReference type="GO" id="GO:0004672">
    <property type="term" value="F:protein kinase activity"/>
    <property type="evidence" value="ECO:0007669"/>
    <property type="project" value="InterPro"/>
</dbReference>
<organism evidence="2 3">
    <name type="scientific">Obba rivulosa</name>
    <dbReference type="NCBI Taxonomy" id="1052685"/>
    <lineage>
        <taxon>Eukaryota</taxon>
        <taxon>Fungi</taxon>
        <taxon>Dikarya</taxon>
        <taxon>Basidiomycota</taxon>
        <taxon>Agaricomycotina</taxon>
        <taxon>Agaricomycetes</taxon>
        <taxon>Polyporales</taxon>
        <taxon>Gelatoporiaceae</taxon>
        <taxon>Obba</taxon>
    </lineage>
</organism>
<dbReference type="EMBL" id="KV722367">
    <property type="protein sequence ID" value="OCH92532.1"/>
    <property type="molecule type" value="Genomic_DNA"/>
</dbReference>
<dbReference type="InterPro" id="IPR000719">
    <property type="entry name" value="Prot_kinase_dom"/>
</dbReference>
<accession>A0A8E2DMA8</accession>
<feature type="non-terminal residue" evidence="2">
    <location>
        <position position="222"/>
    </location>
</feature>
<dbReference type="AlphaFoldDB" id="A0A8E2DMA8"/>
<proteinExistence type="predicted"/>